<dbReference type="InterPro" id="IPR001128">
    <property type="entry name" value="Cyt_P450"/>
</dbReference>
<evidence type="ECO:0000256" key="12">
    <source>
        <dbReference type="ARBA" id="ARBA00023136"/>
    </source>
</evidence>
<evidence type="ECO:0000256" key="11">
    <source>
        <dbReference type="ARBA" id="ARBA00023033"/>
    </source>
</evidence>
<dbReference type="SUPFAM" id="SSF56112">
    <property type="entry name" value="Protein kinase-like (PK-like)"/>
    <property type="match status" value="1"/>
</dbReference>
<keyword evidence="7" id="KW-0732">Signal</keyword>
<dbReference type="FunFam" id="2.60.120.430:FF:000013">
    <property type="entry name" value="Putative receptor-like protein kinase"/>
    <property type="match status" value="1"/>
</dbReference>
<dbReference type="InterPro" id="IPR011009">
    <property type="entry name" value="Kinase-like_dom_sf"/>
</dbReference>
<dbReference type="EMBL" id="LR999454">
    <property type="protein sequence ID" value="CAE6003861.1"/>
    <property type="molecule type" value="Genomic_DNA"/>
</dbReference>
<dbReference type="Gene3D" id="2.60.120.430">
    <property type="entry name" value="Galactose-binding lectin"/>
    <property type="match status" value="2"/>
</dbReference>
<dbReference type="GO" id="GO:0016020">
    <property type="term" value="C:membrane"/>
    <property type="evidence" value="ECO:0007669"/>
    <property type="project" value="UniProtKB-SubCell"/>
</dbReference>
<evidence type="ECO:0000256" key="10">
    <source>
        <dbReference type="ARBA" id="ARBA00023004"/>
    </source>
</evidence>
<dbReference type="PANTHER" id="PTHR47947">
    <property type="entry name" value="CYTOCHROME P450 82C3-RELATED"/>
    <property type="match status" value="1"/>
</dbReference>
<dbReference type="InterPro" id="IPR036396">
    <property type="entry name" value="Cyt_P450_sf"/>
</dbReference>
<keyword evidence="12 14" id="KW-0472">Membrane</keyword>
<dbReference type="InterPro" id="IPR024788">
    <property type="entry name" value="Malectin-like_Carb-bd_dom"/>
</dbReference>
<organism evidence="16 17">
    <name type="scientific">Arabidopsis arenosa</name>
    <name type="common">Sand rock-cress</name>
    <name type="synonym">Cardaminopsis arenosa</name>
    <dbReference type="NCBI Taxonomy" id="38785"/>
    <lineage>
        <taxon>Eukaryota</taxon>
        <taxon>Viridiplantae</taxon>
        <taxon>Streptophyta</taxon>
        <taxon>Embryophyta</taxon>
        <taxon>Tracheophyta</taxon>
        <taxon>Spermatophyta</taxon>
        <taxon>Magnoliopsida</taxon>
        <taxon>eudicotyledons</taxon>
        <taxon>Gunneridae</taxon>
        <taxon>Pentapetalae</taxon>
        <taxon>rosids</taxon>
        <taxon>malvids</taxon>
        <taxon>Brassicales</taxon>
        <taxon>Brassicaceae</taxon>
        <taxon>Camelineae</taxon>
        <taxon>Arabidopsis</taxon>
    </lineage>
</organism>
<dbReference type="PRINTS" id="PR00385">
    <property type="entry name" value="P450"/>
</dbReference>
<dbReference type="Gene3D" id="1.10.510.10">
    <property type="entry name" value="Transferase(Phosphotransferase) domain 1"/>
    <property type="match status" value="1"/>
</dbReference>
<keyword evidence="6 13" id="KW-0479">Metal-binding</keyword>
<dbReference type="InterPro" id="IPR050651">
    <property type="entry name" value="Plant_Cytochrome_P450_Monoox"/>
</dbReference>
<accession>A0A8S2A7P9</accession>
<evidence type="ECO:0000313" key="17">
    <source>
        <dbReference type="Proteomes" id="UP000682877"/>
    </source>
</evidence>
<comment type="subcellular location">
    <subcellularLocation>
        <location evidence="2">Membrane</location>
        <topology evidence="2">Single-pass membrane protein</topology>
    </subcellularLocation>
</comment>
<dbReference type="GO" id="GO:0004497">
    <property type="term" value="F:monooxygenase activity"/>
    <property type="evidence" value="ECO:0007669"/>
    <property type="project" value="UniProtKB-KW"/>
</dbReference>
<dbReference type="AlphaFoldDB" id="A0A8S2A7P9"/>
<keyword evidence="4 13" id="KW-0349">Heme</keyword>
<reference evidence="16" key="1">
    <citation type="submission" date="2021-01" db="EMBL/GenBank/DDBJ databases">
        <authorList>
            <person name="Bezrukov I."/>
        </authorList>
    </citation>
    <scope>NUCLEOTIDE SEQUENCE</scope>
</reference>
<keyword evidence="5 14" id="KW-0812">Transmembrane</keyword>
<evidence type="ECO:0000256" key="3">
    <source>
        <dbReference type="ARBA" id="ARBA00010617"/>
    </source>
</evidence>
<dbReference type="Gene3D" id="1.10.630.10">
    <property type="entry name" value="Cytochrome P450"/>
    <property type="match status" value="1"/>
</dbReference>
<evidence type="ECO:0000256" key="9">
    <source>
        <dbReference type="ARBA" id="ARBA00023002"/>
    </source>
</evidence>
<comment type="similarity">
    <text evidence="3">Belongs to the cytochrome P450 family.</text>
</comment>
<feature type="transmembrane region" description="Helical" evidence="14">
    <location>
        <begin position="715"/>
        <end position="737"/>
    </location>
</feature>
<keyword evidence="9" id="KW-0560">Oxidoreductase</keyword>
<evidence type="ECO:0000256" key="14">
    <source>
        <dbReference type="SAM" id="Phobius"/>
    </source>
</evidence>
<evidence type="ECO:0000256" key="8">
    <source>
        <dbReference type="ARBA" id="ARBA00022989"/>
    </source>
</evidence>
<keyword evidence="17" id="KW-1185">Reference proteome</keyword>
<dbReference type="PANTHER" id="PTHR47947:SF62">
    <property type="entry name" value="CYTOCHROME P450, FAMILY 81, SUBFAMILY D, POLYPEPTIDE 5"/>
    <property type="match status" value="1"/>
</dbReference>
<evidence type="ECO:0000259" key="15">
    <source>
        <dbReference type="Pfam" id="PF12819"/>
    </source>
</evidence>
<keyword evidence="10 13" id="KW-0408">Iron</keyword>
<evidence type="ECO:0000256" key="7">
    <source>
        <dbReference type="ARBA" id="ARBA00022729"/>
    </source>
</evidence>
<evidence type="ECO:0000256" key="1">
    <source>
        <dbReference type="ARBA" id="ARBA00001971"/>
    </source>
</evidence>
<evidence type="ECO:0000256" key="5">
    <source>
        <dbReference type="ARBA" id="ARBA00022692"/>
    </source>
</evidence>
<comment type="cofactor">
    <cofactor evidence="1 13">
        <name>heme</name>
        <dbReference type="ChEBI" id="CHEBI:30413"/>
    </cofactor>
</comment>
<keyword evidence="11" id="KW-0503">Monooxygenase</keyword>
<dbReference type="Proteomes" id="UP000682877">
    <property type="component" value="Chromosome 4"/>
</dbReference>
<evidence type="ECO:0000256" key="2">
    <source>
        <dbReference type="ARBA" id="ARBA00004167"/>
    </source>
</evidence>
<dbReference type="GO" id="GO:0020037">
    <property type="term" value="F:heme binding"/>
    <property type="evidence" value="ECO:0007669"/>
    <property type="project" value="InterPro"/>
</dbReference>
<dbReference type="InterPro" id="IPR017972">
    <property type="entry name" value="Cyt_P450_CS"/>
</dbReference>
<dbReference type="GO" id="GO:0016705">
    <property type="term" value="F:oxidoreductase activity, acting on paired donors, with incorporation or reduction of molecular oxygen"/>
    <property type="evidence" value="ECO:0007669"/>
    <property type="project" value="InterPro"/>
</dbReference>
<dbReference type="Pfam" id="PF12819">
    <property type="entry name" value="Malectin_like"/>
    <property type="match status" value="1"/>
</dbReference>
<feature type="binding site" description="axial binding residue" evidence="13">
    <location>
        <position position="261"/>
    </location>
    <ligand>
        <name>heme</name>
        <dbReference type="ChEBI" id="CHEBI:30413"/>
    </ligand>
    <ligandPart>
        <name>Fe</name>
        <dbReference type="ChEBI" id="CHEBI:18248"/>
    </ligandPart>
</feature>
<dbReference type="InterPro" id="IPR002401">
    <property type="entry name" value="Cyt_P450_E_grp-I"/>
</dbReference>
<evidence type="ECO:0000256" key="6">
    <source>
        <dbReference type="ARBA" id="ARBA00022723"/>
    </source>
</evidence>
<dbReference type="PRINTS" id="PR00463">
    <property type="entry name" value="EP450I"/>
</dbReference>
<dbReference type="GO" id="GO:0005506">
    <property type="term" value="F:iron ion binding"/>
    <property type="evidence" value="ECO:0007669"/>
    <property type="project" value="InterPro"/>
</dbReference>
<keyword evidence="8 14" id="KW-1133">Transmembrane helix</keyword>
<feature type="domain" description="Malectin-like" evidence="15">
    <location>
        <begin position="353"/>
        <end position="696"/>
    </location>
</feature>
<evidence type="ECO:0000313" key="16">
    <source>
        <dbReference type="EMBL" id="CAE6003861.1"/>
    </source>
</evidence>
<evidence type="ECO:0000256" key="13">
    <source>
        <dbReference type="PIRSR" id="PIRSR602401-1"/>
    </source>
</evidence>
<name>A0A8S2A7P9_ARAAE</name>
<gene>
    <name evidence="16" type="ORF">AARE701A_LOCUS9352</name>
</gene>
<sequence length="929" mass="105190">MRQLFYDLTINNILRMIAGKRYYGEGTEQDDVARRVSQLIDEIVYRAGAGNAADYLPILRWITDFEKGVKELASRVDEFLQSLVDEKRAVKEKGNTMMDHLLFLQETQPDYYTDVTLKGIIIVMILAGTETLAGTLEWAMLNLLNHQEVLEKARTEIDTKIGFDRLIDEADTKNLPYLQWIVLETLRLHPAAPTNVPHMTSDDCMLAGYDVPRGSMLLVNIWAMHRDPSIWEDPEMFKPERFENEKLNQKLLSFGIGRRACPGVGLAHRLLSLALGSMVQCFEWQRIGEEYVDTREELMAMMRPATPLLAMSMENFCFQNSVYLFVTIMVLVLLPRLTLSATSTYTRPEKFYVNCGSDSNVFYGGQTFVGDKNSSGNSVSFTNKGTEVIDDQSSVAPEIYRTVRIFRRPSSYEFKLDSLGLHFVRLHFSVVFSRADLLTARFTVSATSGSNHHLKSFPLQNFTETPRVEEFLLMMDSLEFEIRFVPDHSSLAFVNAIEVFSAPNDLEIQPDFDKNLHTIYRLNVGGEKITPDNDTLGRTWSPDDEDFLYRKDSARNINSTQTPNYNTAGSLSATEFTAPAFVYKTAKAMNRSSNERVGMLTNVTWSFKVKSNYKHFIRLHFSDILSNFSDSDSDFYLYVNGYWRVDVKPSEQPKLATPFFIDVVNVSDGSGLLNISIGTKEADKDAGFLNGLEMMEFLIKSGSDSSNRSSSRVHIIAGCVSAAASALVFSLLFMVFLKRRRSKKTKPDVEGTVWSPLPLHREKSDVYAFGVVLLEVLLARPALDCSLRYEEANLAEWAFFCKSEGKIDEILDPSLIGQIETNSLKKFMEIAEKCLKECGDERPSMADVIWDLEYVLQLQMMTIRTEAHEEDSTAIVSSGGSLVAPRLMVSDSFSMNSFVKKDDESKNRFGFTDSSETRVFSQLKISDAR</sequence>
<protein>
    <recommendedName>
        <fullName evidence="15">Malectin-like domain-containing protein</fullName>
    </recommendedName>
</protein>
<evidence type="ECO:0000256" key="4">
    <source>
        <dbReference type="ARBA" id="ARBA00022617"/>
    </source>
</evidence>
<proteinExistence type="inferred from homology"/>
<dbReference type="Pfam" id="PF00067">
    <property type="entry name" value="p450"/>
    <property type="match status" value="1"/>
</dbReference>
<dbReference type="PROSITE" id="PS00086">
    <property type="entry name" value="CYTOCHROME_P450"/>
    <property type="match status" value="1"/>
</dbReference>
<dbReference type="SUPFAM" id="SSF48264">
    <property type="entry name" value="Cytochrome P450"/>
    <property type="match status" value="1"/>
</dbReference>